<evidence type="ECO:0000256" key="1">
    <source>
        <dbReference type="SAM" id="Phobius"/>
    </source>
</evidence>
<evidence type="ECO:0000313" key="2">
    <source>
        <dbReference type="EMBL" id="ELP91486.1"/>
    </source>
</evidence>
<accession>A0A0A1UF96</accession>
<dbReference type="PANTHER" id="PTHR45661:SF3">
    <property type="entry name" value="IG-LIKE DOMAIN-CONTAINING PROTEIN"/>
    <property type="match status" value="1"/>
</dbReference>
<dbReference type="RefSeq" id="XP_004258257.1">
    <property type="nucleotide sequence ID" value="XM_004258209.1"/>
</dbReference>
<dbReference type="InterPro" id="IPR026906">
    <property type="entry name" value="LRR_5"/>
</dbReference>
<proteinExistence type="predicted"/>
<keyword evidence="3" id="KW-1185">Reference proteome</keyword>
<dbReference type="PANTHER" id="PTHR45661">
    <property type="entry name" value="SURFACE ANTIGEN"/>
    <property type="match status" value="1"/>
</dbReference>
<dbReference type="Proteomes" id="UP000014680">
    <property type="component" value="Unassembled WGS sequence"/>
</dbReference>
<dbReference type="InterPro" id="IPR032675">
    <property type="entry name" value="LRR_dom_sf"/>
</dbReference>
<organism evidence="2 3">
    <name type="scientific">Entamoeba invadens IP1</name>
    <dbReference type="NCBI Taxonomy" id="370355"/>
    <lineage>
        <taxon>Eukaryota</taxon>
        <taxon>Amoebozoa</taxon>
        <taxon>Evosea</taxon>
        <taxon>Archamoebae</taxon>
        <taxon>Mastigamoebida</taxon>
        <taxon>Entamoebidae</taxon>
        <taxon>Entamoeba</taxon>
    </lineage>
</organism>
<dbReference type="EMBL" id="KB206469">
    <property type="protein sequence ID" value="ELP91486.1"/>
    <property type="molecule type" value="Genomic_DNA"/>
</dbReference>
<keyword evidence="1" id="KW-1133">Transmembrane helix</keyword>
<name>A0A0A1UF96_ENTIV</name>
<keyword evidence="1" id="KW-0812">Transmembrane</keyword>
<dbReference type="VEuPathDB" id="AmoebaDB:EIN_144460"/>
<reference evidence="2 3" key="1">
    <citation type="submission" date="2012-10" db="EMBL/GenBank/DDBJ databases">
        <authorList>
            <person name="Zafar N."/>
            <person name="Inman J."/>
            <person name="Hall N."/>
            <person name="Lorenzi H."/>
            <person name="Caler E."/>
        </authorList>
    </citation>
    <scope>NUCLEOTIDE SEQUENCE [LARGE SCALE GENOMIC DNA]</scope>
    <source>
        <strain evidence="2 3">IP1</strain>
    </source>
</reference>
<dbReference type="Gene3D" id="3.80.10.10">
    <property type="entry name" value="Ribonuclease Inhibitor"/>
    <property type="match status" value="6"/>
</dbReference>
<sequence>MPSKLDAYNFQVVTRYFFFRNDFTNSILVCKKFCCILDRFRYNPIPISSKRLFPYMETQHLYTKYDVKIPNINNFVVWYKVDYSNSKNLIKDNNWEFKNVRITLKDIKSLNITNFDDMKKILKNKSIKILGNHLFTSFNIKEYVLPVHVTKLEKNLFIENSSIKSVTLCDGIRSISNCCFKDCIQLTSINFPSSVSSFKYDSFANCGFESFSMPDTIYSVGCGALENCRNLKDVVVSQNVRTIHATFYYCTNLTRVDLPSNLNEISYDSFMGCVNLKRITIPDTVRFVFNHAFEDCLNLQELIFNENCFISNSVFDGCTSLTKFVVPTFNDKVLNGISSGEIDIYKKFYTDFKDIDEEYINMDRVDYCGDYDDNEGIFVLSNNIQNIYPRLFDGKENMRKLYNTDQVTLLKKNCFSSCKFLEEITFKKDVKIESGCFENCTSLTKLELSNDNMKVRFTPTFQEIKILDTFGYKYDKVLFEFSKEDIDYFNDIKKCNYLVELSGHVKGKNKIQKIKIPHNVISIQDEFFHESKFKSIDLGNVRQIGDNIFGPKLLHITIPTTLTQIGKNVLDDCKNLKSIDLCGKKTFDGFVNIKTMRRLNEINVICKNVCVPMEMLAYFKNFNIKLKKSTVLHLFSNFVVPQNVLSISEKCFLNCYNLKEVVLPSTLTSIEKMAFFNCYSIKTLNLPDSLKMIGSCAFENCGLTSISIPTSVTQIGEPAFLCCRDLKTVVIPDIIVEYCNVFEMCPLLSHVEIVKTREIGLKFNSTFGDICFNLKNINIPNNVTSIKEKSFSNFLTLTKISIGKCVEQIGKSCFENCENLKEIEIPSSVTYIANFAFKNCSKLVQIKFTKQVTDVSPTAFEKCDKLTEIFIENKIVTTVDFPVTYEIAQMFKTNSIYCNNVIFFKSDIIRYLKIKVVNGKRIGEIPKGVVKLSEQCFRGYKEVDVIRIPNSTQKIGDFCFYHSPIKQVFIIDNHSFITTLKFWLLLVWGKCKTLNILFLIVICSGIFILLISITQQNNDMFPFDNDN</sequence>
<evidence type="ECO:0008006" key="4">
    <source>
        <dbReference type="Google" id="ProtNLM"/>
    </source>
</evidence>
<dbReference type="SUPFAM" id="SSF52058">
    <property type="entry name" value="L domain-like"/>
    <property type="match status" value="4"/>
</dbReference>
<dbReference type="Pfam" id="PF13306">
    <property type="entry name" value="LRR_5"/>
    <property type="match status" value="6"/>
</dbReference>
<protein>
    <recommendedName>
        <fullName evidence="4">Leucine rich repeat containing protein BspA family protein</fullName>
    </recommendedName>
</protein>
<feature type="transmembrane region" description="Helical" evidence="1">
    <location>
        <begin position="968"/>
        <end position="987"/>
    </location>
</feature>
<evidence type="ECO:0000313" key="3">
    <source>
        <dbReference type="Proteomes" id="UP000014680"/>
    </source>
</evidence>
<dbReference type="GeneID" id="14890449"/>
<gene>
    <name evidence="2" type="ORF">EIN_144460</name>
</gene>
<keyword evidence="1" id="KW-0472">Membrane</keyword>
<dbReference type="KEGG" id="eiv:EIN_144460"/>
<dbReference type="InterPro" id="IPR053139">
    <property type="entry name" value="Surface_bspA-like"/>
</dbReference>
<dbReference type="AlphaFoldDB" id="A0A0A1UF96"/>
<feature type="transmembrane region" description="Helical" evidence="1">
    <location>
        <begin position="994"/>
        <end position="1013"/>
    </location>
</feature>